<dbReference type="EMBL" id="JADDOJ010000066">
    <property type="protein sequence ID" value="MBE7941835.1"/>
    <property type="molecule type" value="Genomic_DNA"/>
</dbReference>
<reference evidence="7 8" key="1">
    <citation type="submission" date="2020-10" db="EMBL/GenBank/DDBJ databases">
        <title>Draft genome of Ramlibacter aquaticus LMG 30558.</title>
        <authorList>
            <person name="Props R."/>
        </authorList>
    </citation>
    <scope>NUCLEOTIDE SEQUENCE [LARGE SCALE GENOMIC DNA]</scope>
    <source>
        <strain evidence="7 8">LMG 30558</strain>
    </source>
</reference>
<feature type="transmembrane region" description="Helical" evidence="6">
    <location>
        <begin position="67"/>
        <end position="85"/>
    </location>
</feature>
<evidence type="ECO:0000256" key="5">
    <source>
        <dbReference type="ARBA" id="ARBA00023136"/>
    </source>
</evidence>
<name>A0ABR9SHK0_9BURK</name>
<dbReference type="Proteomes" id="UP000715965">
    <property type="component" value="Unassembled WGS sequence"/>
</dbReference>
<organism evidence="7 8">
    <name type="scientific">Ramlibacter aquaticus</name>
    <dbReference type="NCBI Taxonomy" id="2780094"/>
    <lineage>
        <taxon>Bacteria</taxon>
        <taxon>Pseudomonadati</taxon>
        <taxon>Pseudomonadota</taxon>
        <taxon>Betaproteobacteria</taxon>
        <taxon>Burkholderiales</taxon>
        <taxon>Comamonadaceae</taxon>
        <taxon>Ramlibacter</taxon>
    </lineage>
</organism>
<feature type="transmembrane region" description="Helical" evidence="6">
    <location>
        <begin position="207"/>
        <end position="225"/>
    </location>
</feature>
<comment type="similarity">
    <text evidence="2">Belongs to the autoinducer-2 exporter (AI-2E) (TC 2.A.86) family.</text>
</comment>
<keyword evidence="8" id="KW-1185">Reference proteome</keyword>
<evidence type="ECO:0000256" key="1">
    <source>
        <dbReference type="ARBA" id="ARBA00004141"/>
    </source>
</evidence>
<feature type="transmembrane region" description="Helical" evidence="6">
    <location>
        <begin position="300"/>
        <end position="328"/>
    </location>
</feature>
<sequence>MSDVPNPSTPDRAQRHSLVATAVVLAGLLALHLLPALYGALAAFALHRALSGPMPPGAGLGRRWGPALLTGALLVAILLGGGKAAELLLGSRPGGLAQLLGLMADALDRIRSSVPPWLAERLPDSTAGLQHALAAWLRGHAGRLQHWGHEALRIVVQLLLGVAIGLLAGTAARSHAADTPVPRLLLARWLALADAFADVFAAQVRIALVNAALTGLYLLVALPLLDLRVPLSATLVAFTFVAGLVPIVGNLLSNSAVVLASLMVEPWLAGVSLGFLVLVHKLEYFLNAHFVGHRIRLPTYALLSAMLIGEAAFGVAGLVAAPVVAAWLTRELRAAGWL</sequence>
<keyword evidence="4 6" id="KW-1133">Transmembrane helix</keyword>
<dbReference type="InterPro" id="IPR002549">
    <property type="entry name" value="AI-2E-like"/>
</dbReference>
<evidence type="ECO:0000256" key="4">
    <source>
        <dbReference type="ARBA" id="ARBA00022989"/>
    </source>
</evidence>
<dbReference type="RefSeq" id="WP_193781397.1">
    <property type="nucleotide sequence ID" value="NZ_JADDOJ010000066.1"/>
</dbReference>
<feature type="transmembrane region" description="Helical" evidence="6">
    <location>
        <begin position="232"/>
        <end position="252"/>
    </location>
</feature>
<evidence type="ECO:0000256" key="6">
    <source>
        <dbReference type="SAM" id="Phobius"/>
    </source>
</evidence>
<protein>
    <submittedName>
        <fullName evidence="7">AI-2E family transporter</fullName>
    </submittedName>
</protein>
<gene>
    <name evidence="7" type="ORF">IM725_14740</name>
</gene>
<feature type="transmembrane region" description="Helical" evidence="6">
    <location>
        <begin position="258"/>
        <end position="279"/>
    </location>
</feature>
<proteinExistence type="inferred from homology"/>
<comment type="subcellular location">
    <subcellularLocation>
        <location evidence="1">Membrane</location>
        <topology evidence="1">Multi-pass membrane protein</topology>
    </subcellularLocation>
</comment>
<feature type="transmembrane region" description="Helical" evidence="6">
    <location>
        <begin position="20"/>
        <end position="46"/>
    </location>
</feature>
<accession>A0ABR9SHK0</accession>
<keyword evidence="5 6" id="KW-0472">Membrane</keyword>
<dbReference type="Pfam" id="PF01594">
    <property type="entry name" value="AI-2E_transport"/>
    <property type="match status" value="1"/>
</dbReference>
<keyword evidence="3 6" id="KW-0812">Transmembrane</keyword>
<evidence type="ECO:0000256" key="3">
    <source>
        <dbReference type="ARBA" id="ARBA00022692"/>
    </source>
</evidence>
<comment type="caution">
    <text evidence="7">The sequence shown here is derived from an EMBL/GenBank/DDBJ whole genome shotgun (WGS) entry which is preliminary data.</text>
</comment>
<evidence type="ECO:0000256" key="2">
    <source>
        <dbReference type="ARBA" id="ARBA00009773"/>
    </source>
</evidence>
<evidence type="ECO:0000313" key="8">
    <source>
        <dbReference type="Proteomes" id="UP000715965"/>
    </source>
</evidence>
<evidence type="ECO:0000313" key="7">
    <source>
        <dbReference type="EMBL" id="MBE7941835.1"/>
    </source>
</evidence>